<keyword evidence="6" id="KW-1185">Reference proteome</keyword>
<sequence>MRLTKLLLALFTAASCASAGALPWQRKTCVIPASGSNTTDDTPAIIHAFKRCGHRGKVIFKPTTYHVNSVMDIRWLEDVEIDLRGNLLWSTDIPYWLNNSLEVGYQNQSTAWILGGNNVRINGHGVGTLDGNGDYWYEWIREQPNTSNYPGRPIALTFNGLTNSVVRGVNFLRSQMW</sequence>
<comment type="caution">
    <text evidence="5">The sequence shown here is derived from an EMBL/GenBank/DDBJ whole genome shotgun (WGS) entry which is preliminary data.</text>
</comment>
<dbReference type="InterPro" id="IPR012334">
    <property type="entry name" value="Pectin_lyas_fold"/>
</dbReference>
<organism evidence="5 6">
    <name type="scientific">Aspergillus pseudoustus</name>
    <dbReference type="NCBI Taxonomy" id="1810923"/>
    <lineage>
        <taxon>Eukaryota</taxon>
        <taxon>Fungi</taxon>
        <taxon>Dikarya</taxon>
        <taxon>Ascomycota</taxon>
        <taxon>Pezizomycotina</taxon>
        <taxon>Eurotiomycetes</taxon>
        <taxon>Eurotiomycetidae</taxon>
        <taxon>Eurotiales</taxon>
        <taxon>Aspergillaceae</taxon>
        <taxon>Aspergillus</taxon>
        <taxon>Aspergillus subgen. Nidulantes</taxon>
    </lineage>
</organism>
<comment type="subcellular location">
    <subcellularLocation>
        <location evidence="1">Secreted</location>
    </subcellularLocation>
</comment>
<dbReference type="PROSITE" id="PS51257">
    <property type="entry name" value="PROKAR_LIPOPROTEIN"/>
    <property type="match status" value="1"/>
</dbReference>
<protein>
    <submittedName>
        <fullName evidence="5">Pectin lyase fold/virulence factor</fullName>
    </submittedName>
</protein>
<keyword evidence="3 4" id="KW-0732">Signal</keyword>
<evidence type="ECO:0000256" key="2">
    <source>
        <dbReference type="ARBA" id="ARBA00022525"/>
    </source>
</evidence>
<dbReference type="GO" id="GO:0016829">
    <property type="term" value="F:lyase activity"/>
    <property type="evidence" value="ECO:0007669"/>
    <property type="project" value="UniProtKB-KW"/>
</dbReference>
<reference evidence="5 6" key="1">
    <citation type="submission" date="2024-07" db="EMBL/GenBank/DDBJ databases">
        <title>Section-level genome sequencing and comparative genomics of Aspergillus sections Usti and Cavernicolus.</title>
        <authorList>
            <consortium name="Lawrence Berkeley National Laboratory"/>
            <person name="Nybo J.L."/>
            <person name="Vesth T.C."/>
            <person name="Theobald S."/>
            <person name="Frisvad J.C."/>
            <person name="Larsen T.O."/>
            <person name="Kjaerboelling I."/>
            <person name="Rothschild-Mancinelli K."/>
            <person name="Lyhne E.K."/>
            <person name="Kogle M.E."/>
            <person name="Barry K."/>
            <person name="Clum A."/>
            <person name="Na H."/>
            <person name="Ledsgaard L."/>
            <person name="Lin J."/>
            <person name="Lipzen A."/>
            <person name="Kuo A."/>
            <person name="Riley R."/>
            <person name="Mondo S."/>
            <person name="Labutti K."/>
            <person name="Haridas S."/>
            <person name="Pangalinan J."/>
            <person name="Salamov A.A."/>
            <person name="Simmons B.A."/>
            <person name="Magnuson J.K."/>
            <person name="Chen J."/>
            <person name="Drula E."/>
            <person name="Henrissat B."/>
            <person name="Wiebenga A."/>
            <person name="Lubbers R.J."/>
            <person name="Gomes A.C."/>
            <person name="Makela M.R."/>
            <person name="Stajich J."/>
            <person name="Grigoriev I.V."/>
            <person name="Mortensen U.H."/>
            <person name="De Vries R.P."/>
            <person name="Baker S.E."/>
            <person name="Andersen M.R."/>
        </authorList>
    </citation>
    <scope>NUCLEOTIDE SEQUENCE [LARGE SCALE GENOMIC DNA]</scope>
    <source>
        <strain evidence="5 6">CBS 123904</strain>
    </source>
</reference>
<dbReference type="PANTHER" id="PTHR31736">
    <property type="match status" value="1"/>
</dbReference>
<accession>A0ABR4ITH4</accession>
<evidence type="ECO:0000256" key="4">
    <source>
        <dbReference type="SAM" id="SignalP"/>
    </source>
</evidence>
<evidence type="ECO:0000313" key="6">
    <source>
        <dbReference type="Proteomes" id="UP001610446"/>
    </source>
</evidence>
<name>A0ABR4ITH4_9EURO</name>
<keyword evidence="5" id="KW-0456">Lyase</keyword>
<feature type="signal peptide" evidence="4">
    <location>
        <begin position="1"/>
        <end position="19"/>
    </location>
</feature>
<dbReference type="PROSITE" id="PS00161">
    <property type="entry name" value="ISOCITRATE_LYASE"/>
    <property type="match status" value="1"/>
</dbReference>
<gene>
    <name evidence="5" type="ORF">BJY01DRAFT_254454</name>
</gene>
<dbReference type="EMBL" id="JBFXLU010000293">
    <property type="protein sequence ID" value="KAL2830996.1"/>
    <property type="molecule type" value="Genomic_DNA"/>
</dbReference>
<keyword evidence="2" id="KW-0964">Secreted</keyword>
<evidence type="ECO:0000256" key="3">
    <source>
        <dbReference type="ARBA" id="ARBA00022729"/>
    </source>
</evidence>
<feature type="chain" id="PRO_5045952328" evidence="4">
    <location>
        <begin position="20"/>
        <end position="177"/>
    </location>
</feature>
<dbReference type="PANTHER" id="PTHR31736:SF8">
    <property type="entry name" value="PUTATIVE (AFU_ORTHOLOGUE AFUA_7G06410)-RELATED"/>
    <property type="match status" value="1"/>
</dbReference>
<dbReference type="SUPFAM" id="SSF51126">
    <property type="entry name" value="Pectin lyase-like"/>
    <property type="match status" value="1"/>
</dbReference>
<dbReference type="InterPro" id="IPR018523">
    <property type="entry name" value="Isocitrate_lyase_ph_CS"/>
</dbReference>
<evidence type="ECO:0000313" key="5">
    <source>
        <dbReference type="EMBL" id="KAL2830996.1"/>
    </source>
</evidence>
<proteinExistence type="predicted"/>
<dbReference type="Proteomes" id="UP001610446">
    <property type="component" value="Unassembled WGS sequence"/>
</dbReference>
<evidence type="ECO:0000256" key="1">
    <source>
        <dbReference type="ARBA" id="ARBA00004613"/>
    </source>
</evidence>
<dbReference type="InterPro" id="IPR011050">
    <property type="entry name" value="Pectin_lyase_fold/virulence"/>
</dbReference>
<dbReference type="Gene3D" id="2.160.20.10">
    <property type="entry name" value="Single-stranded right-handed beta-helix, Pectin lyase-like"/>
    <property type="match status" value="1"/>
</dbReference>